<dbReference type="AlphaFoldDB" id="A0A0F9R4G7"/>
<comment type="caution">
    <text evidence="1">The sequence shown here is derived from an EMBL/GenBank/DDBJ whole genome shotgun (WGS) entry which is preliminary data.</text>
</comment>
<protein>
    <submittedName>
        <fullName evidence="1">Uncharacterized protein</fullName>
    </submittedName>
</protein>
<dbReference type="EMBL" id="LAZR01004044">
    <property type="protein sequence ID" value="KKN12318.1"/>
    <property type="molecule type" value="Genomic_DNA"/>
</dbReference>
<evidence type="ECO:0000313" key="1">
    <source>
        <dbReference type="EMBL" id="KKN12318.1"/>
    </source>
</evidence>
<gene>
    <name evidence="1" type="ORF">LCGC14_1017700</name>
</gene>
<accession>A0A0F9R4G7</accession>
<organism evidence="1">
    <name type="scientific">marine sediment metagenome</name>
    <dbReference type="NCBI Taxonomy" id="412755"/>
    <lineage>
        <taxon>unclassified sequences</taxon>
        <taxon>metagenomes</taxon>
        <taxon>ecological metagenomes</taxon>
    </lineage>
</organism>
<reference evidence="1" key="1">
    <citation type="journal article" date="2015" name="Nature">
        <title>Complex archaea that bridge the gap between prokaryotes and eukaryotes.</title>
        <authorList>
            <person name="Spang A."/>
            <person name="Saw J.H."/>
            <person name="Jorgensen S.L."/>
            <person name="Zaremba-Niedzwiedzka K."/>
            <person name="Martijn J."/>
            <person name="Lind A.E."/>
            <person name="van Eijk R."/>
            <person name="Schleper C."/>
            <person name="Guy L."/>
            <person name="Ettema T.J."/>
        </authorList>
    </citation>
    <scope>NUCLEOTIDE SEQUENCE</scope>
</reference>
<sequence>MAEEFKTCTIKIAPSSSGKDTVVMATIGGNEGYYACLDILPDNPYGRAVIACHVIQVIDELYTSKS</sequence>
<proteinExistence type="predicted"/>
<name>A0A0F9R4G7_9ZZZZ</name>